<dbReference type="PANTHER" id="PTHR35008:SF4">
    <property type="entry name" value="BLL4482 PROTEIN"/>
    <property type="match status" value="1"/>
</dbReference>
<dbReference type="RefSeq" id="WP_072863953.1">
    <property type="nucleotide sequence ID" value="NZ_FQUX01000007.1"/>
</dbReference>
<evidence type="ECO:0000256" key="1">
    <source>
        <dbReference type="ARBA" id="ARBA00022617"/>
    </source>
</evidence>
<accession>A0A1M5EGG4</accession>
<proteinExistence type="predicted"/>
<sequence>MKKCYLVFSMLGIILIACNSPKQKEIAKAIVAKAEPNTVVDRVTRGKQLVASIGCNDCHSPKIMTERGPEVDAERRLSGHPSQENLPPYDKETSKSYVLFTMGLTATVGPWGTSFAANLTPDETGIGNWSEAQFLKAIKEGKFKGMDNTRPLLPPMPWTEYRNLPDDDLKAIFAYLKTIKPIDNVVPAAILATPQPLEAK</sequence>
<keyword evidence="3 4" id="KW-0408">Iron</keyword>
<dbReference type="PROSITE" id="PS51007">
    <property type="entry name" value="CYTC"/>
    <property type="match status" value="1"/>
</dbReference>
<evidence type="ECO:0000256" key="5">
    <source>
        <dbReference type="SAM" id="MobiDB-lite"/>
    </source>
</evidence>
<dbReference type="InterPro" id="IPR036909">
    <property type="entry name" value="Cyt_c-like_dom_sf"/>
</dbReference>
<dbReference type="Pfam" id="PF00034">
    <property type="entry name" value="Cytochrom_C"/>
    <property type="match status" value="1"/>
</dbReference>
<dbReference type="GO" id="GO:0046872">
    <property type="term" value="F:metal ion binding"/>
    <property type="evidence" value="ECO:0007669"/>
    <property type="project" value="UniProtKB-KW"/>
</dbReference>
<keyword evidence="8" id="KW-1185">Reference proteome</keyword>
<dbReference type="EMBL" id="FQUX01000007">
    <property type="protein sequence ID" value="SHF78260.1"/>
    <property type="molecule type" value="Genomic_DNA"/>
</dbReference>
<reference evidence="8" key="1">
    <citation type="submission" date="2016-11" db="EMBL/GenBank/DDBJ databases">
        <authorList>
            <person name="Varghese N."/>
            <person name="Submissions S."/>
        </authorList>
    </citation>
    <scope>NUCLEOTIDE SEQUENCE [LARGE SCALE GENOMIC DNA]</scope>
    <source>
        <strain evidence="8">DSM 17539</strain>
    </source>
</reference>
<feature type="compositionally biased region" description="Basic and acidic residues" evidence="5">
    <location>
        <begin position="68"/>
        <end position="77"/>
    </location>
</feature>
<name>A0A1M5EGG4_9FLAO</name>
<feature type="domain" description="Cytochrome c" evidence="6">
    <location>
        <begin position="41"/>
        <end position="180"/>
    </location>
</feature>
<evidence type="ECO:0000256" key="4">
    <source>
        <dbReference type="PROSITE-ProRule" id="PRU00433"/>
    </source>
</evidence>
<dbReference type="OrthoDB" id="9809720at2"/>
<evidence type="ECO:0000259" key="6">
    <source>
        <dbReference type="PROSITE" id="PS51007"/>
    </source>
</evidence>
<dbReference type="Proteomes" id="UP000184406">
    <property type="component" value="Unassembled WGS sequence"/>
</dbReference>
<dbReference type="InterPro" id="IPR009056">
    <property type="entry name" value="Cyt_c-like_dom"/>
</dbReference>
<dbReference type="SUPFAM" id="SSF46626">
    <property type="entry name" value="Cytochrome c"/>
    <property type="match status" value="1"/>
</dbReference>
<dbReference type="GO" id="GO:0009055">
    <property type="term" value="F:electron transfer activity"/>
    <property type="evidence" value="ECO:0007669"/>
    <property type="project" value="InterPro"/>
</dbReference>
<dbReference type="Gene3D" id="1.10.760.10">
    <property type="entry name" value="Cytochrome c-like domain"/>
    <property type="match status" value="1"/>
</dbReference>
<dbReference type="GO" id="GO:0020037">
    <property type="term" value="F:heme binding"/>
    <property type="evidence" value="ECO:0007669"/>
    <property type="project" value="InterPro"/>
</dbReference>
<evidence type="ECO:0000313" key="7">
    <source>
        <dbReference type="EMBL" id="SHF78260.1"/>
    </source>
</evidence>
<dbReference type="AlphaFoldDB" id="A0A1M5EGG4"/>
<feature type="region of interest" description="Disordered" evidence="5">
    <location>
        <begin position="68"/>
        <end position="88"/>
    </location>
</feature>
<gene>
    <name evidence="7" type="ORF">SAMN03080594_107122</name>
</gene>
<dbReference type="PROSITE" id="PS51257">
    <property type="entry name" value="PROKAR_LIPOPROTEIN"/>
    <property type="match status" value="1"/>
</dbReference>
<dbReference type="PANTHER" id="PTHR35008">
    <property type="entry name" value="BLL4482 PROTEIN-RELATED"/>
    <property type="match status" value="1"/>
</dbReference>
<evidence type="ECO:0000256" key="3">
    <source>
        <dbReference type="ARBA" id="ARBA00023004"/>
    </source>
</evidence>
<dbReference type="InterPro" id="IPR051459">
    <property type="entry name" value="Cytochrome_c-type_DH"/>
</dbReference>
<keyword evidence="1 4" id="KW-0349">Heme</keyword>
<evidence type="ECO:0000313" key="8">
    <source>
        <dbReference type="Proteomes" id="UP000184406"/>
    </source>
</evidence>
<organism evidence="7 8">
    <name type="scientific">Arenibacter palladensis</name>
    <dbReference type="NCBI Taxonomy" id="237373"/>
    <lineage>
        <taxon>Bacteria</taxon>
        <taxon>Pseudomonadati</taxon>
        <taxon>Bacteroidota</taxon>
        <taxon>Flavobacteriia</taxon>
        <taxon>Flavobacteriales</taxon>
        <taxon>Flavobacteriaceae</taxon>
        <taxon>Arenibacter</taxon>
    </lineage>
</organism>
<keyword evidence="2 4" id="KW-0479">Metal-binding</keyword>
<evidence type="ECO:0000256" key="2">
    <source>
        <dbReference type="ARBA" id="ARBA00022723"/>
    </source>
</evidence>
<protein>
    <submittedName>
        <fullName evidence="7">Cytochrome c</fullName>
    </submittedName>
</protein>